<sequence>KDNTIMPNDYSVIVKTQRETGTSTQLANNQDFVKFKSEYMKLAARKSNIGIYVIVKQSSTSQNK</sequence>
<comment type="caution">
    <text evidence="1">The sequence shown here is derived from an EMBL/GenBank/DDBJ whole genome shotgun (WGS) entry which is preliminary data.</text>
</comment>
<evidence type="ECO:0000313" key="2">
    <source>
        <dbReference type="Proteomes" id="UP000789405"/>
    </source>
</evidence>
<accession>A0A9N9J4Y3</accession>
<protein>
    <submittedName>
        <fullName evidence="1">725_t:CDS:1</fullName>
    </submittedName>
</protein>
<dbReference type="AlphaFoldDB" id="A0A9N9J4Y3"/>
<dbReference type="Proteomes" id="UP000789405">
    <property type="component" value="Unassembled WGS sequence"/>
</dbReference>
<dbReference type="OrthoDB" id="2446077at2759"/>
<keyword evidence="2" id="KW-1185">Reference proteome</keyword>
<dbReference type="EMBL" id="CAJVPY010018003">
    <property type="protein sequence ID" value="CAG8764805.1"/>
    <property type="molecule type" value="Genomic_DNA"/>
</dbReference>
<organism evidence="1 2">
    <name type="scientific">Dentiscutata erythropus</name>
    <dbReference type="NCBI Taxonomy" id="1348616"/>
    <lineage>
        <taxon>Eukaryota</taxon>
        <taxon>Fungi</taxon>
        <taxon>Fungi incertae sedis</taxon>
        <taxon>Mucoromycota</taxon>
        <taxon>Glomeromycotina</taxon>
        <taxon>Glomeromycetes</taxon>
        <taxon>Diversisporales</taxon>
        <taxon>Gigasporaceae</taxon>
        <taxon>Dentiscutata</taxon>
    </lineage>
</organism>
<name>A0A9N9J4Y3_9GLOM</name>
<gene>
    <name evidence="1" type="ORF">DERYTH_LOCUS18142</name>
</gene>
<reference evidence="1" key="1">
    <citation type="submission" date="2021-06" db="EMBL/GenBank/DDBJ databases">
        <authorList>
            <person name="Kallberg Y."/>
            <person name="Tangrot J."/>
            <person name="Rosling A."/>
        </authorList>
    </citation>
    <scope>NUCLEOTIDE SEQUENCE</scope>
    <source>
        <strain evidence="1">MA453B</strain>
    </source>
</reference>
<feature type="non-terminal residue" evidence="1">
    <location>
        <position position="1"/>
    </location>
</feature>
<evidence type="ECO:0000313" key="1">
    <source>
        <dbReference type="EMBL" id="CAG8764805.1"/>
    </source>
</evidence>
<proteinExistence type="predicted"/>